<sequence>MMTSAVMSSQSAVVKKRKSWISDDEVSSDVINQQRATVQPAVGDDLCDGNNQQSQDDVPVASYSGPSRRLQRVATSRQRIQLRATVDPVAGYSALHIQSTGKPDTKNPDAKKLKEITSRSNEVFDLSNVEFTREDLVSALNDMVKEYRKLSHSFEEAKAENISLKGSSIESSFDELEDIDSLKIELSKLTAENELLRNESMHDRTGLGFSSGESSEGETSTQSQSAYYKFNKMRFVKANVIYDFFESITFDDQNSPKLSNNGKAGIGFQRPENSKHSWLKNKLDKDKAKAGITDSAYKNQLVMVSVQYGPFNTYIPIRSTTIGKSRVSRDPITMHTSWRSNSDITSVTRQTHLPKTHPVLCPEIYYTIISSDSIGYPRIKRAVNPRQQSIDSYMHRDLTQSRHLMTPSLKHDLEDKTAIAALPENHRTAAAQRRPPPSQRAAQGRTLAATCAPPATVRDNPTWWRWLRPDSQGILALQRLAAVDLLIRSTTGCQLLLKSAVSLLFRRNDETISWVIYEAALVDFFEKASVRDGVIISTVAVQLVEISEEWFVESFDLPVDGLADLSEIPKDVVFDDRSIISMSGSKQAKGFAVQISLLLENIPNLELGESSEFPASKILTEKTVHRYVSLNDKVGAEEAADAPQVKKEPRKPAAPTKRPAAADFEAPVVKKKRTMKKKSGSSKVNLEIVVMEQEAVRIQMVESSTAAPAAEGFFAQQVAEDEIPTDPPADEVAGVTVDEVAADAGANEGTSDDDAARVNEPTSEPAVADIVNEESSTADEVDDIIEQVLAEIAQIIVDEEDLVRTSGEGNQPAGIAEERHWFDLPYDDLIARWDAERPVVTESDTEEEVKSMDVGAAGGDQQELKQQAVAHHIRWTRPCCSVLFEGLLTSHRDIPAYTIFEVSSQRQYDDTLPLDTAAAASISLPAAPIPDVTKALNQLRASRDQIRERDDGGAKHKDTLLLHLHDFEKQVITRLDAQDRVLGALCRDSNDQRNLLSLELQSSPKQLGTQIVTTGLDVVDVRRVVRETHKELNAKINSLDEQVAATRHDLLDFSAQAQQTLNLITNQLSELVAYINRGGNDKKGEVVSSSRPQPPLDDQIRGSGNPGGGGDIPQRDIDNAQRTILDRMMRADRERERESRTDGLFGRIQQMEDFNRSVVGLFSAVELSRVLTTRNVIETLHDSAHLAARWPRHACRLARSCTIVKRRSRAPCCAMIAHGGRCASRRRSVAAAPRHCYWLRKMLRFGREVADLLRTRLARDIDEAPRLSRPRATLAERAISSMAASGRPPLRRCSGESPAMS</sequence>
<feature type="compositionally biased region" description="Low complexity" evidence="2">
    <location>
        <begin position="210"/>
        <end position="221"/>
    </location>
</feature>
<feature type="region of interest" description="Disordered" evidence="2">
    <location>
        <begin position="1"/>
        <end position="67"/>
    </location>
</feature>
<feature type="coiled-coil region" evidence="1">
    <location>
        <begin position="1022"/>
        <end position="1049"/>
    </location>
</feature>
<proteinExistence type="predicted"/>
<accession>A0A2Z7BVM0</accession>
<protein>
    <submittedName>
        <fullName evidence="3">Uncharacterized protein</fullName>
    </submittedName>
</protein>
<feature type="compositionally biased region" description="Low complexity" evidence="2">
    <location>
        <begin position="653"/>
        <end position="662"/>
    </location>
</feature>
<evidence type="ECO:0000256" key="2">
    <source>
        <dbReference type="SAM" id="MobiDB-lite"/>
    </source>
</evidence>
<evidence type="ECO:0000313" key="4">
    <source>
        <dbReference type="Proteomes" id="UP000250235"/>
    </source>
</evidence>
<feature type="region of interest" description="Disordered" evidence="2">
    <location>
        <begin position="745"/>
        <end position="765"/>
    </location>
</feature>
<evidence type="ECO:0000313" key="3">
    <source>
        <dbReference type="EMBL" id="KZV36105.1"/>
    </source>
</evidence>
<dbReference type="EMBL" id="KV003930">
    <property type="protein sequence ID" value="KZV36105.1"/>
    <property type="molecule type" value="Genomic_DNA"/>
</dbReference>
<keyword evidence="4" id="KW-1185">Reference proteome</keyword>
<reference evidence="3 4" key="1">
    <citation type="journal article" date="2015" name="Proc. Natl. Acad. Sci. U.S.A.">
        <title>The resurrection genome of Boea hygrometrica: A blueprint for survival of dehydration.</title>
        <authorList>
            <person name="Xiao L."/>
            <person name="Yang G."/>
            <person name="Zhang L."/>
            <person name="Yang X."/>
            <person name="Zhao S."/>
            <person name="Ji Z."/>
            <person name="Zhou Q."/>
            <person name="Hu M."/>
            <person name="Wang Y."/>
            <person name="Chen M."/>
            <person name="Xu Y."/>
            <person name="Jin H."/>
            <person name="Xiao X."/>
            <person name="Hu G."/>
            <person name="Bao F."/>
            <person name="Hu Y."/>
            <person name="Wan P."/>
            <person name="Li L."/>
            <person name="Deng X."/>
            <person name="Kuang T."/>
            <person name="Xiang C."/>
            <person name="Zhu J.K."/>
            <person name="Oliver M.J."/>
            <person name="He Y."/>
        </authorList>
    </citation>
    <scope>NUCLEOTIDE SEQUENCE [LARGE SCALE GENOMIC DNA]</scope>
    <source>
        <strain evidence="4">cv. XS01</strain>
    </source>
</reference>
<feature type="region of interest" description="Disordered" evidence="2">
    <location>
        <begin position="1279"/>
        <end position="1301"/>
    </location>
</feature>
<feature type="coiled-coil region" evidence="1">
    <location>
        <begin position="140"/>
        <end position="199"/>
    </location>
</feature>
<organism evidence="3 4">
    <name type="scientific">Dorcoceras hygrometricum</name>
    <dbReference type="NCBI Taxonomy" id="472368"/>
    <lineage>
        <taxon>Eukaryota</taxon>
        <taxon>Viridiplantae</taxon>
        <taxon>Streptophyta</taxon>
        <taxon>Embryophyta</taxon>
        <taxon>Tracheophyta</taxon>
        <taxon>Spermatophyta</taxon>
        <taxon>Magnoliopsida</taxon>
        <taxon>eudicotyledons</taxon>
        <taxon>Gunneridae</taxon>
        <taxon>Pentapetalae</taxon>
        <taxon>asterids</taxon>
        <taxon>lamiids</taxon>
        <taxon>Lamiales</taxon>
        <taxon>Gesneriaceae</taxon>
        <taxon>Didymocarpoideae</taxon>
        <taxon>Trichosporeae</taxon>
        <taxon>Loxocarpinae</taxon>
        <taxon>Dorcoceras</taxon>
    </lineage>
</organism>
<feature type="region of interest" description="Disordered" evidence="2">
    <location>
        <begin position="1082"/>
        <end position="1118"/>
    </location>
</feature>
<gene>
    <name evidence="3" type="ORF">F511_29782</name>
</gene>
<feature type="region of interest" description="Disordered" evidence="2">
    <location>
        <begin position="200"/>
        <end position="221"/>
    </location>
</feature>
<feature type="compositionally biased region" description="Polar residues" evidence="2">
    <location>
        <begin position="1"/>
        <end position="12"/>
    </location>
</feature>
<evidence type="ECO:0000256" key="1">
    <source>
        <dbReference type="SAM" id="Coils"/>
    </source>
</evidence>
<keyword evidence="1" id="KW-0175">Coiled coil</keyword>
<dbReference type="Proteomes" id="UP000250235">
    <property type="component" value="Unassembled WGS sequence"/>
</dbReference>
<feature type="region of interest" description="Disordered" evidence="2">
    <location>
        <begin position="638"/>
        <end position="665"/>
    </location>
</feature>
<name>A0A2Z7BVM0_9LAMI</name>